<dbReference type="AlphaFoldDB" id="A0A8H6XIR0"/>
<sequence length="103" mass="10717">MSTPEMPASQKPKKPPACDACKASSSRTVPSPTSGNSLPSGSGEKSDLHNHAYSPGKTTGESPAGYFFVVHVAAANSSTIATVTFSTRAASLQNPFRLSRTYL</sequence>
<evidence type="ECO:0000313" key="2">
    <source>
        <dbReference type="EMBL" id="KAF7342270.1"/>
    </source>
</evidence>
<feature type="compositionally biased region" description="Polar residues" evidence="1">
    <location>
        <begin position="24"/>
        <end position="40"/>
    </location>
</feature>
<dbReference type="EMBL" id="JACAZI010000017">
    <property type="protein sequence ID" value="KAF7342270.1"/>
    <property type="molecule type" value="Genomic_DNA"/>
</dbReference>
<comment type="caution">
    <text evidence="2">The sequence shown here is derived from an EMBL/GenBank/DDBJ whole genome shotgun (WGS) entry which is preliminary data.</text>
</comment>
<accession>A0A8H6XIR0</accession>
<reference evidence="2" key="1">
    <citation type="submission" date="2020-05" db="EMBL/GenBank/DDBJ databases">
        <title>Mycena genomes resolve the evolution of fungal bioluminescence.</title>
        <authorList>
            <person name="Tsai I.J."/>
        </authorList>
    </citation>
    <scope>NUCLEOTIDE SEQUENCE</scope>
    <source>
        <strain evidence="2">CCC161011</strain>
    </source>
</reference>
<dbReference type="Proteomes" id="UP000620124">
    <property type="component" value="Unassembled WGS sequence"/>
</dbReference>
<gene>
    <name evidence="2" type="ORF">MVEN_01815100</name>
</gene>
<evidence type="ECO:0000313" key="3">
    <source>
        <dbReference type="Proteomes" id="UP000620124"/>
    </source>
</evidence>
<proteinExistence type="predicted"/>
<feature type="region of interest" description="Disordered" evidence="1">
    <location>
        <begin position="1"/>
        <end position="57"/>
    </location>
</feature>
<organism evidence="2 3">
    <name type="scientific">Mycena venus</name>
    <dbReference type="NCBI Taxonomy" id="2733690"/>
    <lineage>
        <taxon>Eukaryota</taxon>
        <taxon>Fungi</taxon>
        <taxon>Dikarya</taxon>
        <taxon>Basidiomycota</taxon>
        <taxon>Agaricomycotina</taxon>
        <taxon>Agaricomycetes</taxon>
        <taxon>Agaricomycetidae</taxon>
        <taxon>Agaricales</taxon>
        <taxon>Marasmiineae</taxon>
        <taxon>Mycenaceae</taxon>
        <taxon>Mycena</taxon>
    </lineage>
</organism>
<evidence type="ECO:0000256" key="1">
    <source>
        <dbReference type="SAM" id="MobiDB-lite"/>
    </source>
</evidence>
<protein>
    <submittedName>
        <fullName evidence="2">Uncharacterized protein</fullName>
    </submittedName>
</protein>
<keyword evidence="3" id="KW-1185">Reference proteome</keyword>
<name>A0A8H6XIR0_9AGAR</name>